<dbReference type="AlphaFoldDB" id="A0AA36F006"/>
<organism evidence="1 2">
    <name type="scientific">Octopus vulgaris</name>
    <name type="common">Common octopus</name>
    <dbReference type="NCBI Taxonomy" id="6645"/>
    <lineage>
        <taxon>Eukaryota</taxon>
        <taxon>Metazoa</taxon>
        <taxon>Spiralia</taxon>
        <taxon>Lophotrochozoa</taxon>
        <taxon>Mollusca</taxon>
        <taxon>Cephalopoda</taxon>
        <taxon>Coleoidea</taxon>
        <taxon>Octopodiformes</taxon>
        <taxon>Octopoda</taxon>
        <taxon>Incirrata</taxon>
        <taxon>Octopodidae</taxon>
        <taxon>Octopus</taxon>
    </lineage>
</organism>
<accession>A0AA36F006</accession>
<keyword evidence="2" id="KW-1185">Reference proteome</keyword>
<name>A0AA36F006_OCTVU</name>
<gene>
    <name evidence="1" type="ORF">OCTVUL_1B013228</name>
</gene>
<evidence type="ECO:0000313" key="1">
    <source>
        <dbReference type="EMBL" id="CAI9720606.1"/>
    </source>
</evidence>
<proteinExistence type="predicted"/>
<protein>
    <submittedName>
        <fullName evidence="1">Uncharacterized protein</fullName>
    </submittedName>
</protein>
<reference evidence="1" key="1">
    <citation type="submission" date="2023-08" db="EMBL/GenBank/DDBJ databases">
        <authorList>
            <person name="Alioto T."/>
            <person name="Alioto T."/>
            <person name="Gomez Garrido J."/>
        </authorList>
    </citation>
    <scope>NUCLEOTIDE SEQUENCE</scope>
</reference>
<dbReference type="Proteomes" id="UP001162480">
    <property type="component" value="Chromosome 4"/>
</dbReference>
<evidence type="ECO:0000313" key="2">
    <source>
        <dbReference type="Proteomes" id="UP001162480"/>
    </source>
</evidence>
<sequence>MIPGMLRVNDSVEEYSVLKAFSAVDVSSVLQTGTHDEIIEVNFYRLPVLGNINIIILYICCGLGKSGNKI</sequence>
<dbReference type="EMBL" id="OX597817">
    <property type="protein sequence ID" value="CAI9720606.1"/>
    <property type="molecule type" value="Genomic_DNA"/>
</dbReference>